<organism evidence="3 4">
    <name type="scientific">Aquipuribacter nitratireducens</name>
    <dbReference type="NCBI Taxonomy" id="650104"/>
    <lineage>
        <taxon>Bacteria</taxon>
        <taxon>Bacillati</taxon>
        <taxon>Actinomycetota</taxon>
        <taxon>Actinomycetes</taxon>
        <taxon>Micrococcales</taxon>
        <taxon>Intrasporangiaceae</taxon>
        <taxon>Aquipuribacter</taxon>
    </lineage>
</organism>
<dbReference type="InterPro" id="IPR057446">
    <property type="entry name" value="PH_bac"/>
</dbReference>
<evidence type="ECO:0000313" key="3">
    <source>
        <dbReference type="EMBL" id="MFC5382393.1"/>
    </source>
</evidence>
<keyword evidence="1" id="KW-0472">Membrane</keyword>
<keyword evidence="4" id="KW-1185">Reference proteome</keyword>
<keyword evidence="1" id="KW-1133">Transmembrane helix</keyword>
<gene>
    <name evidence="3" type="ORF">ACFPJ6_16630</name>
</gene>
<name>A0ABW0GR31_9MICO</name>
<feature type="domain" description="PH" evidence="2">
    <location>
        <begin position="50"/>
        <end position="163"/>
    </location>
</feature>
<evidence type="ECO:0000313" key="4">
    <source>
        <dbReference type="Proteomes" id="UP001596122"/>
    </source>
</evidence>
<keyword evidence="1" id="KW-0812">Transmembrane</keyword>
<dbReference type="RefSeq" id="WP_340271642.1">
    <property type="nucleotide sequence ID" value="NZ_JBBEOG010000013.1"/>
</dbReference>
<sequence>MSQAQAATLFLLVVPVLFGLMYLGWRGRARRQSDVAAPATAPAGVPAGAPLPEPLLDPVEGVYVSTVRAGDWLDRVVVHGLGVRSPAVLHAGRDGVWFERRGAPGVFVPAAAVESVRLESGMAGKYTVGEELLVLRWRSGDAHLDTGFRPQRWSEASRYAAALQPLVTGGDQ</sequence>
<dbReference type="Pfam" id="PF25362">
    <property type="entry name" value="bPH_11"/>
    <property type="match status" value="1"/>
</dbReference>
<evidence type="ECO:0000256" key="1">
    <source>
        <dbReference type="SAM" id="Phobius"/>
    </source>
</evidence>
<comment type="caution">
    <text evidence="3">The sequence shown here is derived from an EMBL/GenBank/DDBJ whole genome shotgun (WGS) entry which is preliminary data.</text>
</comment>
<feature type="transmembrane region" description="Helical" evidence="1">
    <location>
        <begin position="6"/>
        <end position="25"/>
    </location>
</feature>
<protein>
    <recommendedName>
        <fullName evidence="2">PH domain-containing protein</fullName>
    </recommendedName>
</protein>
<accession>A0ABW0GR31</accession>
<dbReference type="EMBL" id="JBHSLD010000026">
    <property type="protein sequence ID" value="MFC5382393.1"/>
    <property type="molecule type" value="Genomic_DNA"/>
</dbReference>
<reference evidence="4" key="1">
    <citation type="journal article" date="2019" name="Int. J. Syst. Evol. Microbiol.">
        <title>The Global Catalogue of Microorganisms (GCM) 10K type strain sequencing project: providing services to taxonomists for standard genome sequencing and annotation.</title>
        <authorList>
            <consortium name="The Broad Institute Genomics Platform"/>
            <consortium name="The Broad Institute Genome Sequencing Center for Infectious Disease"/>
            <person name="Wu L."/>
            <person name="Ma J."/>
        </authorList>
    </citation>
    <scope>NUCLEOTIDE SEQUENCE [LARGE SCALE GENOMIC DNA]</scope>
    <source>
        <strain evidence="4">CCUG 43114</strain>
    </source>
</reference>
<proteinExistence type="predicted"/>
<dbReference type="Proteomes" id="UP001596122">
    <property type="component" value="Unassembled WGS sequence"/>
</dbReference>
<evidence type="ECO:0000259" key="2">
    <source>
        <dbReference type="Pfam" id="PF25362"/>
    </source>
</evidence>